<accession>A0A1U9K1F2</accession>
<evidence type="ECO:0000313" key="4">
    <source>
        <dbReference type="EMBL" id="AQS51856.1"/>
    </source>
</evidence>
<dbReference type="SUPFAM" id="SSF54197">
    <property type="entry name" value="HIT-like"/>
    <property type="match status" value="1"/>
</dbReference>
<feature type="active site" description="Nucleophile" evidence="1">
    <location>
        <position position="149"/>
    </location>
</feature>
<dbReference type="Proteomes" id="UP000189369">
    <property type="component" value="Chromosome"/>
</dbReference>
<evidence type="ECO:0000259" key="2">
    <source>
        <dbReference type="Pfam" id="PF09830"/>
    </source>
</evidence>
<dbReference type="InterPro" id="IPR009163">
    <property type="entry name" value="Ap4A_phos1/2"/>
</dbReference>
<dbReference type="InterPro" id="IPR036265">
    <property type="entry name" value="HIT-like_sf"/>
</dbReference>
<dbReference type="PANTHER" id="PTHR38420:SF1">
    <property type="entry name" value="PUTATIVE (AFU_ORTHOLOGUE AFUA_5G14690)-RELATED"/>
    <property type="match status" value="1"/>
</dbReference>
<sequence>MMTSFMQSMNECMEHALQAGVLQPIKFHAEAVPTHDVNFQICWVPALSMKANGAPKGFPGGTQHANFNPFLPPDPTLTVGKLGDYHHAVLNKFPVCAQHLVIPRVDYADQRSRLQYEDFLALSLLLTEYGGLGFFNGGPEAGASQHHLHVQWLPDAPTNASLMPFVKDLDPELEYQAQQQRHWPFPHAFTYIEPSSDPYEYARDLYQGYQRICQQMQLQQCAQGFMPPLNLLIQQGWLLIVPRSQNHINDISLNALSFAGVIYVREKEHIDFVKKQGVTQVLAAVST</sequence>
<organism evidence="4 5">
    <name type="scientific">Paenalcaligenes hominis</name>
    <dbReference type="NCBI Taxonomy" id="643674"/>
    <lineage>
        <taxon>Bacteria</taxon>
        <taxon>Pseudomonadati</taxon>
        <taxon>Pseudomonadota</taxon>
        <taxon>Betaproteobacteria</taxon>
        <taxon>Burkholderiales</taxon>
        <taxon>Alcaligenaceae</taxon>
        <taxon>Paenalcaligenes</taxon>
    </lineage>
</organism>
<dbReference type="InterPro" id="IPR019200">
    <property type="entry name" value="ATP_adenylylTrfase_C"/>
</dbReference>
<gene>
    <name evidence="4" type="ORF">PAEH1_10390</name>
</gene>
<proteinExistence type="predicted"/>
<dbReference type="Gene3D" id="3.30.428.70">
    <property type="match status" value="1"/>
</dbReference>
<dbReference type="InterPro" id="IPR045759">
    <property type="entry name" value="Ap4A_phos1/2_N"/>
</dbReference>
<dbReference type="Pfam" id="PF09830">
    <property type="entry name" value="ATP_transf"/>
    <property type="match status" value="1"/>
</dbReference>
<evidence type="ECO:0000313" key="5">
    <source>
        <dbReference type="Proteomes" id="UP000189369"/>
    </source>
</evidence>
<dbReference type="PANTHER" id="PTHR38420">
    <property type="entry name" value="AP-4-A PHOSPHORYLASE II"/>
    <property type="match status" value="1"/>
</dbReference>
<dbReference type="Pfam" id="PF19327">
    <property type="entry name" value="Ap4A_phos_N"/>
    <property type="match status" value="1"/>
</dbReference>
<dbReference type="EMBL" id="CP019697">
    <property type="protein sequence ID" value="AQS51856.1"/>
    <property type="molecule type" value="Genomic_DNA"/>
</dbReference>
<evidence type="ECO:0000256" key="1">
    <source>
        <dbReference type="PIRSR" id="PIRSR000846-1"/>
    </source>
</evidence>
<dbReference type="GO" id="GO:0005524">
    <property type="term" value="F:ATP binding"/>
    <property type="evidence" value="ECO:0007669"/>
    <property type="project" value="InterPro"/>
</dbReference>
<dbReference type="GO" id="GO:0009117">
    <property type="term" value="P:nucleotide metabolic process"/>
    <property type="evidence" value="ECO:0007669"/>
    <property type="project" value="InterPro"/>
</dbReference>
<dbReference type="KEGG" id="phn:PAEH1_10390"/>
<dbReference type="GO" id="GO:0003877">
    <property type="term" value="F:ATP:ADP adenylyltransferase activity"/>
    <property type="evidence" value="ECO:0007669"/>
    <property type="project" value="InterPro"/>
</dbReference>
<feature type="domain" description="Ap4A phosphorylase 1/2 N-terminal" evidence="3">
    <location>
        <begin position="5"/>
        <end position="156"/>
    </location>
</feature>
<reference evidence="4 5" key="1">
    <citation type="submission" date="2017-01" db="EMBL/GenBank/DDBJ databases">
        <title>Complete Genome Sequence of Paenalcaligenes hominis, Isolated from a paraplegic Patient with neurogenic bladder.</title>
        <authorList>
            <person name="Mukhopadhyay R."/>
            <person name="Joaquin J."/>
            <person name="Hogue R."/>
            <person name="Kilaru A."/>
            <person name="Jospin G."/>
            <person name="Mars K."/>
            <person name="Eisen J.A."/>
            <person name="Chaturvedi V."/>
        </authorList>
    </citation>
    <scope>NUCLEOTIDE SEQUENCE [LARGE SCALE GENOMIC DNA]</scope>
    <source>
        <strain evidence="4 5">15S00501</strain>
    </source>
</reference>
<dbReference type="AlphaFoldDB" id="A0A1U9K1F2"/>
<dbReference type="PIRSF" id="PIRSF000846">
    <property type="entry name" value="ATP_adenylyltr"/>
    <property type="match status" value="1"/>
</dbReference>
<protein>
    <submittedName>
        <fullName evidence="4">Uncharacterized protein</fullName>
    </submittedName>
</protein>
<name>A0A1U9K1F2_9BURK</name>
<dbReference type="InterPro" id="IPR043171">
    <property type="entry name" value="Ap4A_phos1/2-like"/>
</dbReference>
<feature type="domain" description="ATP adenylyltransferase C-terminal" evidence="2">
    <location>
        <begin position="183"/>
        <end position="286"/>
    </location>
</feature>
<dbReference type="STRING" id="643674.PAEH1_10390"/>
<evidence type="ECO:0000259" key="3">
    <source>
        <dbReference type="Pfam" id="PF19327"/>
    </source>
</evidence>
<dbReference type="OrthoDB" id="421767at2"/>